<evidence type="ECO:0000313" key="2">
    <source>
        <dbReference type="Proteomes" id="UP000017836"/>
    </source>
</evidence>
<dbReference type="AlphaFoldDB" id="W1P3B8"/>
<dbReference type="Proteomes" id="UP000017836">
    <property type="component" value="Unassembled WGS sequence"/>
</dbReference>
<dbReference type="EMBL" id="KI394278">
    <property type="protein sequence ID" value="ERN04347.1"/>
    <property type="molecule type" value="Genomic_DNA"/>
</dbReference>
<organism evidence="1 2">
    <name type="scientific">Amborella trichopoda</name>
    <dbReference type="NCBI Taxonomy" id="13333"/>
    <lineage>
        <taxon>Eukaryota</taxon>
        <taxon>Viridiplantae</taxon>
        <taxon>Streptophyta</taxon>
        <taxon>Embryophyta</taxon>
        <taxon>Tracheophyta</taxon>
        <taxon>Spermatophyta</taxon>
        <taxon>Magnoliopsida</taxon>
        <taxon>Amborellales</taxon>
        <taxon>Amborellaceae</taxon>
        <taxon>Amborella</taxon>
    </lineage>
</organism>
<accession>W1P3B8</accession>
<keyword evidence="2" id="KW-1185">Reference proteome</keyword>
<evidence type="ECO:0000313" key="1">
    <source>
        <dbReference type="EMBL" id="ERN04347.1"/>
    </source>
</evidence>
<reference evidence="2" key="1">
    <citation type="journal article" date="2013" name="Science">
        <title>The Amborella genome and the evolution of flowering plants.</title>
        <authorList>
            <consortium name="Amborella Genome Project"/>
        </authorList>
    </citation>
    <scope>NUCLEOTIDE SEQUENCE [LARGE SCALE GENOMIC DNA]</scope>
</reference>
<gene>
    <name evidence="1" type="ORF">AMTR_s00147p00034940</name>
</gene>
<dbReference type="HOGENOM" id="CLU_1930390_0_0_1"/>
<dbReference type="Gramene" id="ERN04347">
    <property type="protein sequence ID" value="ERN04347"/>
    <property type="gene ID" value="AMTR_s00147p00034940"/>
</dbReference>
<protein>
    <submittedName>
        <fullName evidence="1">Uncharacterized protein</fullName>
    </submittedName>
</protein>
<name>W1P3B8_AMBTC</name>
<proteinExistence type="predicted"/>
<sequence>MGWLVSPSVSLRIVWKVALEVRAIQFSLALGTYIKVHISLPGRRLRLLEGNLSSSRVFFSPLLFINGVFTNPSFREDALLVSFFFFVRGSSDGLSPRAGGSLTFLLILDLPEGALFVEGLVYLSAQTQPTS</sequence>